<gene>
    <name evidence="3" type="ORF">KSMBR1_2314</name>
</gene>
<evidence type="ECO:0000313" key="4">
    <source>
        <dbReference type="Proteomes" id="UP000221734"/>
    </source>
</evidence>
<dbReference type="EMBL" id="LT934425">
    <property type="protein sequence ID" value="SOH04809.1"/>
    <property type="molecule type" value="Genomic_DNA"/>
</dbReference>
<feature type="domain" description="HEPN" evidence="2">
    <location>
        <begin position="12"/>
        <end position="128"/>
    </location>
</feature>
<dbReference type="Pfam" id="PF05168">
    <property type="entry name" value="HEPN"/>
    <property type="match status" value="1"/>
</dbReference>
<evidence type="ECO:0000313" key="3">
    <source>
        <dbReference type="EMBL" id="SOH04809.1"/>
    </source>
</evidence>
<evidence type="ECO:0000256" key="1">
    <source>
        <dbReference type="ARBA" id="ARBA00038248"/>
    </source>
</evidence>
<protein>
    <submittedName>
        <fullName evidence="3">HEPN domain protein</fullName>
    </submittedName>
</protein>
<accession>A0A2C9CFY4</accession>
<sequence>MIPDDKKDALARYRIKQAEESLAEAKFLLVGKQSPRSVINRSYYSMFYAVSALLVYEQYSSSKHSGVLSYFNRRFVTGGIFSENLGRSINKAFELRQRGDYREYFELTYEQVEPYISEAEVFINAVKNYLQKITKPAAEQNEH</sequence>
<evidence type="ECO:0000259" key="2">
    <source>
        <dbReference type="Pfam" id="PF05168"/>
    </source>
</evidence>
<proteinExistence type="inferred from homology"/>
<dbReference type="AlphaFoldDB" id="A0A2C9CFY4"/>
<name>A0A2C9CFY4_KUEST</name>
<dbReference type="Proteomes" id="UP000221734">
    <property type="component" value="Chromosome Kuenenia_stuttgartiensis_MBR1"/>
</dbReference>
<dbReference type="InterPro" id="IPR007842">
    <property type="entry name" value="HEPN_dom"/>
</dbReference>
<organism evidence="3 4">
    <name type="scientific">Kuenenia stuttgartiensis</name>
    <dbReference type="NCBI Taxonomy" id="174633"/>
    <lineage>
        <taxon>Bacteria</taxon>
        <taxon>Pseudomonadati</taxon>
        <taxon>Planctomycetota</taxon>
        <taxon>Candidatus Brocadiia</taxon>
        <taxon>Candidatus Brocadiales</taxon>
        <taxon>Candidatus Brocadiaceae</taxon>
        <taxon>Candidatus Kuenenia</taxon>
    </lineage>
</organism>
<dbReference type="InterPro" id="IPR052226">
    <property type="entry name" value="UPF0332_toxin"/>
</dbReference>
<dbReference type="PANTHER" id="PTHR36565:SF1">
    <property type="entry name" value="UPF0332 PROTEIN TM_1000"/>
    <property type="match status" value="1"/>
</dbReference>
<dbReference type="RefSeq" id="WP_099325480.1">
    <property type="nucleotide sequence ID" value="NZ_LT934425.1"/>
</dbReference>
<dbReference type="KEGG" id="kst:KSMBR1_2314"/>
<dbReference type="Gene3D" id="1.20.120.330">
    <property type="entry name" value="Nucleotidyltransferases domain 2"/>
    <property type="match status" value="1"/>
</dbReference>
<keyword evidence="4" id="KW-1185">Reference proteome</keyword>
<dbReference type="OrthoDB" id="5767335at2"/>
<dbReference type="PANTHER" id="PTHR36565">
    <property type="entry name" value="UPF0332 PROTEIN TM_1000"/>
    <property type="match status" value="1"/>
</dbReference>
<reference evidence="4" key="1">
    <citation type="submission" date="2017-10" db="EMBL/GenBank/DDBJ databases">
        <authorList>
            <person name="Frank J."/>
        </authorList>
    </citation>
    <scope>NUCLEOTIDE SEQUENCE [LARGE SCALE GENOMIC DNA]</scope>
</reference>
<comment type="similarity">
    <text evidence="1">Belongs to the UPF0332 family.</text>
</comment>